<dbReference type="AlphaFoldDB" id="A0A0G0PYI3"/>
<reference evidence="2 3" key="1">
    <citation type="journal article" date="2015" name="Nature">
        <title>rRNA introns, odd ribosomes, and small enigmatic genomes across a large radiation of phyla.</title>
        <authorList>
            <person name="Brown C.T."/>
            <person name="Hug L.A."/>
            <person name="Thomas B.C."/>
            <person name="Sharon I."/>
            <person name="Castelle C.J."/>
            <person name="Singh A."/>
            <person name="Wilkins M.J."/>
            <person name="Williams K.H."/>
            <person name="Banfield J.F."/>
        </authorList>
    </citation>
    <scope>NUCLEOTIDE SEQUENCE [LARGE SCALE GENOMIC DNA]</scope>
</reference>
<accession>A0A0G0PYI3</accession>
<feature type="domain" description="Cupin type-2" evidence="1">
    <location>
        <begin position="32"/>
        <end position="102"/>
    </location>
</feature>
<proteinExistence type="predicted"/>
<organism evidence="2 3">
    <name type="scientific">Candidatus Woesebacteria bacterium GW2011_GWA1_39_8</name>
    <dbReference type="NCBI Taxonomy" id="1618552"/>
    <lineage>
        <taxon>Bacteria</taxon>
        <taxon>Candidatus Woeseibacteriota</taxon>
    </lineage>
</organism>
<dbReference type="EMBL" id="LBXL01000012">
    <property type="protein sequence ID" value="KKR30136.1"/>
    <property type="molecule type" value="Genomic_DNA"/>
</dbReference>
<dbReference type="InterPro" id="IPR013096">
    <property type="entry name" value="Cupin_2"/>
</dbReference>
<dbReference type="Gene3D" id="2.60.120.10">
    <property type="entry name" value="Jelly Rolls"/>
    <property type="match status" value="1"/>
</dbReference>
<dbReference type="Proteomes" id="UP000034793">
    <property type="component" value="Unassembled WGS sequence"/>
</dbReference>
<dbReference type="CDD" id="cd02223">
    <property type="entry name" value="cupin_Bh2720-like"/>
    <property type="match status" value="1"/>
</dbReference>
<evidence type="ECO:0000313" key="3">
    <source>
        <dbReference type="Proteomes" id="UP000034793"/>
    </source>
</evidence>
<dbReference type="PANTHER" id="PTHR43346:SF1">
    <property type="entry name" value="QUERCETIN 2,3-DIOXYGENASE-RELATED"/>
    <property type="match status" value="1"/>
</dbReference>
<comment type="caution">
    <text evidence="2">The sequence shown here is derived from an EMBL/GenBank/DDBJ whole genome shotgun (WGS) entry which is preliminary data.</text>
</comment>
<evidence type="ECO:0000313" key="2">
    <source>
        <dbReference type="EMBL" id="KKR30136.1"/>
    </source>
</evidence>
<gene>
    <name evidence="2" type="ORF">UT61_C0012G0006</name>
</gene>
<protein>
    <recommendedName>
        <fullName evidence="1">Cupin type-2 domain-containing protein</fullName>
    </recommendedName>
</protein>
<sequence>MSGYVKNIEDATDKNSNFRKVLFTAPHSQLVVMCLKPGEDIGMEMHKHVDQFLRIESGVGKAILGGEEFELKDGIALVVPAGTYHNLINTSTSKLLRLYSIYSPPNHPQGTVHKTKKEAYPPRVSETNHLCKHFSVGLKYTVLVNYEK</sequence>
<dbReference type="InterPro" id="IPR052538">
    <property type="entry name" value="Flavonoid_dioxygenase-like"/>
</dbReference>
<dbReference type="InterPro" id="IPR011051">
    <property type="entry name" value="RmlC_Cupin_sf"/>
</dbReference>
<dbReference type="PANTHER" id="PTHR43346">
    <property type="entry name" value="LIGAND BINDING DOMAIN PROTEIN, PUTATIVE (AFU_ORTHOLOGUE AFUA_6G14370)-RELATED"/>
    <property type="match status" value="1"/>
</dbReference>
<evidence type="ECO:0000259" key="1">
    <source>
        <dbReference type="Pfam" id="PF07883"/>
    </source>
</evidence>
<name>A0A0G0PYI3_9BACT</name>
<dbReference type="Pfam" id="PF07883">
    <property type="entry name" value="Cupin_2"/>
    <property type="match status" value="1"/>
</dbReference>
<dbReference type="InterPro" id="IPR014710">
    <property type="entry name" value="RmlC-like_jellyroll"/>
</dbReference>
<dbReference type="SUPFAM" id="SSF51182">
    <property type="entry name" value="RmlC-like cupins"/>
    <property type="match status" value="1"/>
</dbReference>